<accession>A0A1J5Q7R2</accession>
<protein>
    <submittedName>
        <fullName evidence="1">Uncharacterized protein</fullName>
    </submittedName>
</protein>
<evidence type="ECO:0000313" key="1">
    <source>
        <dbReference type="EMBL" id="OIQ79745.1"/>
    </source>
</evidence>
<name>A0A1J5Q7R2_9ZZZZ</name>
<proteinExistence type="predicted"/>
<organism evidence="1">
    <name type="scientific">mine drainage metagenome</name>
    <dbReference type="NCBI Taxonomy" id="410659"/>
    <lineage>
        <taxon>unclassified sequences</taxon>
        <taxon>metagenomes</taxon>
        <taxon>ecological metagenomes</taxon>
    </lineage>
</organism>
<comment type="caution">
    <text evidence="1">The sequence shown here is derived from an EMBL/GenBank/DDBJ whole genome shotgun (WGS) entry which is preliminary data.</text>
</comment>
<dbReference type="EMBL" id="MLJW01001165">
    <property type="protein sequence ID" value="OIQ79745.1"/>
    <property type="molecule type" value="Genomic_DNA"/>
</dbReference>
<dbReference type="AlphaFoldDB" id="A0A1J5Q7R2"/>
<gene>
    <name evidence="1" type="ORF">GALL_385050</name>
</gene>
<reference evidence="1" key="1">
    <citation type="submission" date="2016-10" db="EMBL/GenBank/DDBJ databases">
        <title>Sequence of Gallionella enrichment culture.</title>
        <authorList>
            <person name="Poehlein A."/>
            <person name="Muehling M."/>
            <person name="Daniel R."/>
        </authorList>
    </citation>
    <scope>NUCLEOTIDE SEQUENCE</scope>
</reference>
<sequence>MAVVPGEGLAQAIVHADIEIEQDEHRRLQALGEIEGLGAQLEALVGILGKKQHVLGVAVRGVGAGEQVGLLGARGHAGGRAAALHVEDHRGDLGEVGQAEEFLHQGDARAGGGGEGARAVPAGADHHADRGQFVLGLDDGVAGCAVVRIGAVLAAISGEGFDHRGRGRDRIPGRHRGAAIDRAQAGGAVAVDEDALADHVGAFHLQSDRAGQVAPGVVPAQLQGLDVGGDQLVLAAVLLVDQLFHLGKVDV</sequence>